<dbReference type="InterPro" id="IPR027705">
    <property type="entry name" value="Flotillin_fam"/>
</dbReference>
<comment type="caution">
    <text evidence="8">The sequence shown here is derived from an EMBL/GenBank/DDBJ whole genome shotgun (WGS) entry which is preliminary data.</text>
</comment>
<evidence type="ECO:0000256" key="4">
    <source>
        <dbReference type="RuleBase" id="RU366054"/>
    </source>
</evidence>
<dbReference type="GO" id="GO:0002020">
    <property type="term" value="F:protease binding"/>
    <property type="evidence" value="ECO:0007669"/>
    <property type="project" value="TreeGrafter"/>
</dbReference>
<comment type="similarity">
    <text evidence="2 4">Belongs to the band 7/mec-2 family. Flotillin subfamily.</text>
</comment>
<dbReference type="OMA" id="RIPLNIM"/>
<evidence type="ECO:0000259" key="7">
    <source>
        <dbReference type="Pfam" id="PF15975"/>
    </source>
</evidence>
<feature type="coiled-coil region" evidence="5">
    <location>
        <begin position="255"/>
        <end position="307"/>
    </location>
</feature>
<dbReference type="InterPro" id="IPR031905">
    <property type="entry name" value="Flotillin_C"/>
</dbReference>
<dbReference type="GO" id="GO:0031410">
    <property type="term" value="C:cytoplasmic vesicle"/>
    <property type="evidence" value="ECO:0007669"/>
    <property type="project" value="TreeGrafter"/>
</dbReference>
<dbReference type="Pfam" id="PF15975">
    <property type="entry name" value="Flot"/>
    <property type="match status" value="1"/>
</dbReference>
<dbReference type="InterPro" id="IPR001107">
    <property type="entry name" value="Band_7"/>
</dbReference>
<dbReference type="Gene3D" id="3.30.479.30">
    <property type="entry name" value="Band 7 domain"/>
    <property type="match status" value="1"/>
</dbReference>
<sequence length="413" mass="45343">MCFNVGVVTCGPNEAVIISGVFHGGNPSMIVGGRAIVIPCLQKVQRIPLNIMTLKIESPRVYTSQGVAISVTGVAQVQINGTNEKMLKTAAEIFGSKTAEEILFVSKETLEGHQRAIMGNMTVEEIYRDRKTFSERVFAVASTDFIQMGIKIALGQGRTAEVRRDARIGEAEAQKEATMAGAMAKEQSVQARLLNDTEIARAKRDYELKKATYDVEVNTAEAEAQLAFQLRAATINQQIKEQDFQVKVVERIQEIEVAEQEIQRQANALDSLVKKPAEAEKYRLEKIAQANRLVRVLEAEAEAEAETLRGEAKAFAIEARAKAEAEEMAKKADAWNEYGEVAKVHMILETLPVIARDVAKPLSKVNKITMVTDGPGEIGASKITGEVLQIMQKMPELVKDMTGVDITKQMVPA</sequence>
<dbReference type="GO" id="GO:0045807">
    <property type="term" value="P:positive regulation of endocytosis"/>
    <property type="evidence" value="ECO:0007669"/>
    <property type="project" value="TreeGrafter"/>
</dbReference>
<name>A0A553NPQ8_TIGCA</name>
<keyword evidence="9" id="KW-1185">Reference proteome</keyword>
<feature type="domain" description="Flotillin C-terminal" evidence="7">
    <location>
        <begin position="300"/>
        <end position="383"/>
    </location>
</feature>
<dbReference type="Pfam" id="PF01145">
    <property type="entry name" value="Band_7"/>
    <property type="match status" value="1"/>
</dbReference>
<reference evidence="8 9" key="1">
    <citation type="journal article" date="2018" name="Nat. Ecol. Evol.">
        <title>Genomic signatures of mitonuclear coevolution across populations of Tigriopus californicus.</title>
        <authorList>
            <person name="Barreto F.S."/>
            <person name="Watson E.T."/>
            <person name="Lima T.G."/>
            <person name="Willett C.S."/>
            <person name="Edmands S."/>
            <person name="Li W."/>
            <person name="Burton R.S."/>
        </authorList>
    </citation>
    <scope>NUCLEOTIDE SEQUENCE [LARGE SCALE GENOMIC DNA]</scope>
    <source>
        <strain evidence="8 9">San Diego</strain>
    </source>
</reference>
<protein>
    <recommendedName>
        <fullName evidence="10">Band 7 domain-containing protein</fullName>
    </recommendedName>
</protein>
<keyword evidence="5" id="KW-0175">Coiled coil</keyword>
<dbReference type="PANTHER" id="PTHR13806">
    <property type="entry name" value="FLOTILLIN-RELATED"/>
    <property type="match status" value="1"/>
</dbReference>
<proteinExistence type="inferred from homology"/>
<dbReference type="PANTHER" id="PTHR13806:SF46">
    <property type="entry name" value="FLOTILLIN-1-RELATED"/>
    <property type="match status" value="1"/>
</dbReference>
<dbReference type="Proteomes" id="UP000318571">
    <property type="component" value="Chromosome 4"/>
</dbReference>
<evidence type="ECO:0000313" key="9">
    <source>
        <dbReference type="Proteomes" id="UP000318571"/>
    </source>
</evidence>
<dbReference type="STRING" id="6832.A0A553NPQ8"/>
<evidence type="ECO:0008006" key="10">
    <source>
        <dbReference type="Google" id="ProtNLM"/>
    </source>
</evidence>
<evidence type="ECO:0000256" key="1">
    <source>
        <dbReference type="ARBA" id="ARBA00004370"/>
    </source>
</evidence>
<dbReference type="GO" id="GO:0016600">
    <property type="term" value="C:flotillin complex"/>
    <property type="evidence" value="ECO:0007669"/>
    <property type="project" value="TreeGrafter"/>
</dbReference>
<evidence type="ECO:0000313" key="8">
    <source>
        <dbReference type="EMBL" id="TRY67414.1"/>
    </source>
</evidence>
<evidence type="ECO:0000256" key="3">
    <source>
        <dbReference type="ARBA" id="ARBA00023136"/>
    </source>
</evidence>
<evidence type="ECO:0000256" key="5">
    <source>
        <dbReference type="SAM" id="Coils"/>
    </source>
</evidence>
<organism evidence="8 9">
    <name type="scientific">Tigriopus californicus</name>
    <name type="common">Marine copepod</name>
    <dbReference type="NCBI Taxonomy" id="6832"/>
    <lineage>
        <taxon>Eukaryota</taxon>
        <taxon>Metazoa</taxon>
        <taxon>Ecdysozoa</taxon>
        <taxon>Arthropoda</taxon>
        <taxon>Crustacea</taxon>
        <taxon>Multicrustacea</taxon>
        <taxon>Hexanauplia</taxon>
        <taxon>Copepoda</taxon>
        <taxon>Harpacticoida</taxon>
        <taxon>Harpacticidae</taxon>
        <taxon>Tigriopus</taxon>
    </lineage>
</organism>
<dbReference type="InterPro" id="IPR036013">
    <property type="entry name" value="Band_7/SPFH_dom_sf"/>
</dbReference>
<dbReference type="EMBL" id="VCGU01000011">
    <property type="protein sequence ID" value="TRY67414.1"/>
    <property type="molecule type" value="Genomic_DNA"/>
</dbReference>
<dbReference type="GO" id="GO:0072659">
    <property type="term" value="P:protein localization to plasma membrane"/>
    <property type="evidence" value="ECO:0007669"/>
    <property type="project" value="TreeGrafter"/>
</dbReference>
<dbReference type="AlphaFoldDB" id="A0A553NPQ8"/>
<feature type="domain" description="Band 7" evidence="6">
    <location>
        <begin position="11"/>
        <end position="204"/>
    </location>
</feature>
<dbReference type="GO" id="GO:1901890">
    <property type="term" value="P:positive regulation of cell junction assembly"/>
    <property type="evidence" value="ECO:0007669"/>
    <property type="project" value="TreeGrafter"/>
</dbReference>
<dbReference type="SUPFAM" id="SSF117892">
    <property type="entry name" value="Band 7/SPFH domain"/>
    <property type="match status" value="1"/>
</dbReference>
<evidence type="ECO:0000256" key="2">
    <source>
        <dbReference type="ARBA" id="ARBA00007161"/>
    </source>
</evidence>
<dbReference type="CDD" id="cd03399">
    <property type="entry name" value="SPFH_flotillin"/>
    <property type="match status" value="1"/>
</dbReference>
<keyword evidence="3" id="KW-0472">Membrane</keyword>
<accession>A0A553NPQ8</accession>
<comment type="subcellular location">
    <subcellularLocation>
        <location evidence="1">Membrane</location>
    </subcellularLocation>
</comment>
<dbReference type="GO" id="GO:0070528">
    <property type="term" value="P:protein kinase C signaling"/>
    <property type="evidence" value="ECO:0007669"/>
    <property type="project" value="TreeGrafter"/>
</dbReference>
<evidence type="ECO:0000259" key="6">
    <source>
        <dbReference type="Pfam" id="PF01145"/>
    </source>
</evidence>
<dbReference type="GO" id="GO:2000049">
    <property type="term" value="P:positive regulation of cell-cell adhesion mediated by cadherin"/>
    <property type="evidence" value="ECO:0007669"/>
    <property type="project" value="TreeGrafter"/>
</dbReference>
<gene>
    <name evidence="8" type="ORF">TCAL_15801</name>
</gene>
<dbReference type="GO" id="GO:0002090">
    <property type="term" value="P:regulation of receptor internalization"/>
    <property type="evidence" value="ECO:0007669"/>
    <property type="project" value="TreeGrafter"/>
</dbReference>